<gene>
    <name evidence="2" type="ORF">IM811_005732</name>
    <name evidence="3" type="ORF">IM811_005889</name>
    <name evidence="1" type="ORF">IM811_009373</name>
</gene>
<dbReference type="EMBL" id="JADCTT010000015">
    <property type="protein sequence ID" value="KAF9744309.1"/>
    <property type="molecule type" value="Genomic_DNA"/>
</dbReference>
<dbReference type="Proteomes" id="UP000616885">
    <property type="component" value="Unassembled WGS sequence"/>
</dbReference>
<evidence type="ECO:0000313" key="1">
    <source>
        <dbReference type="EMBL" id="KAF9742350.1"/>
    </source>
</evidence>
<dbReference type="EMBL" id="JADCTT010000021">
    <property type="protein sequence ID" value="KAF9742350.1"/>
    <property type="molecule type" value="Genomic_DNA"/>
</dbReference>
<sequence length="91" mass="10387">MYTGRAFDYDEKGNIIALHVDGKIIVDFDCFHENMPNYPSARVQQVRRQYSVLGRCDVLKPIDIDPSQLKPEEFLIMASCGQDMSVRPGHV</sequence>
<proteinExistence type="predicted"/>
<comment type="caution">
    <text evidence="3">The sequence shown here is derived from an EMBL/GenBank/DDBJ whole genome shotgun (WGS) entry which is preliminary data.</text>
</comment>
<reference evidence="3" key="1">
    <citation type="submission" date="2020-10" db="EMBL/GenBank/DDBJ databases">
        <title>High-Quality Genome Resource of Clonostachys rosea strain S41 by Oxford Nanopore Long-Read Sequencing.</title>
        <authorList>
            <person name="Wang H."/>
        </authorList>
    </citation>
    <scope>NUCLEOTIDE SEQUENCE</scope>
    <source>
        <strain evidence="3">S41</strain>
    </source>
</reference>
<dbReference type="AlphaFoldDB" id="A0A8H7N344"/>
<accession>A0A8H7N344</accession>
<name>A0A8H7N344_BIOOC</name>
<evidence type="ECO:0000313" key="2">
    <source>
        <dbReference type="EMBL" id="KAF9744152.1"/>
    </source>
</evidence>
<organism evidence="3 4">
    <name type="scientific">Bionectria ochroleuca</name>
    <name type="common">Gliocladium roseum</name>
    <dbReference type="NCBI Taxonomy" id="29856"/>
    <lineage>
        <taxon>Eukaryota</taxon>
        <taxon>Fungi</taxon>
        <taxon>Dikarya</taxon>
        <taxon>Ascomycota</taxon>
        <taxon>Pezizomycotina</taxon>
        <taxon>Sordariomycetes</taxon>
        <taxon>Hypocreomycetidae</taxon>
        <taxon>Hypocreales</taxon>
        <taxon>Bionectriaceae</taxon>
        <taxon>Clonostachys</taxon>
    </lineage>
</organism>
<protein>
    <submittedName>
        <fullName evidence="3">Uncharacterized protein</fullName>
    </submittedName>
</protein>
<evidence type="ECO:0000313" key="4">
    <source>
        <dbReference type="Proteomes" id="UP000616885"/>
    </source>
</evidence>
<dbReference type="EMBL" id="JADCTT010000015">
    <property type="protein sequence ID" value="KAF9744152.1"/>
    <property type="molecule type" value="Genomic_DNA"/>
</dbReference>
<evidence type="ECO:0000313" key="3">
    <source>
        <dbReference type="EMBL" id="KAF9744309.1"/>
    </source>
</evidence>